<evidence type="ECO:0000259" key="2">
    <source>
        <dbReference type="PROSITE" id="PS50192"/>
    </source>
</evidence>
<dbReference type="Proteomes" id="UP001516464">
    <property type="component" value="Unassembled WGS sequence"/>
</dbReference>
<dbReference type="InterPro" id="IPR000727">
    <property type="entry name" value="T_SNARE_dom"/>
</dbReference>
<keyword evidence="4" id="KW-1185">Reference proteome</keyword>
<evidence type="ECO:0000313" key="3">
    <source>
        <dbReference type="EMBL" id="KAF7683206.1"/>
    </source>
</evidence>
<comment type="caution">
    <text evidence="3">The sequence shown here is derived from an EMBL/GenBank/DDBJ whole genome shotgun (WGS) entry which is preliminary data.</text>
</comment>
<evidence type="ECO:0000256" key="1">
    <source>
        <dbReference type="SAM" id="Phobius"/>
    </source>
</evidence>
<dbReference type="EMBL" id="SBIQ01000115">
    <property type="protein sequence ID" value="KAF7683206.1"/>
    <property type="molecule type" value="Genomic_DNA"/>
</dbReference>
<keyword evidence="1" id="KW-0812">Transmembrane</keyword>
<gene>
    <name evidence="3" type="ORF">TCON_1587</name>
</gene>
<dbReference type="InterPro" id="IPR010989">
    <property type="entry name" value="SNARE"/>
</dbReference>
<sequence length="243" mass="28701">MLINKTQDYISHRVGTHKPIHPVEISTTLRIKLEKLGLQLSELDMMLKRQCLPSFSMRKQRMREIHEKECGINLMVRQCDSLLAEIKNLRICPQMRQNIQGYFAHKLKTAVLEYRTHQQIFLKKINTYRVFDDLEEDRVETLSEALFVKRNSESEEIRKSIFYLTTLLLEMKLVIGAQHEKIDRLEFYMDIVNRDLEGIGKELVEMPRKYKGTKNKIILFLSLVVSILFLLSMVKLAKRNGKF</sequence>
<dbReference type="Gene3D" id="1.20.5.110">
    <property type="match status" value="1"/>
</dbReference>
<dbReference type="PROSITE" id="PS50192">
    <property type="entry name" value="T_SNARE"/>
    <property type="match status" value="1"/>
</dbReference>
<evidence type="ECO:0000313" key="4">
    <source>
        <dbReference type="Proteomes" id="UP001516464"/>
    </source>
</evidence>
<organism evidence="3 4">
    <name type="scientific">Astathelohania contejeani</name>
    <dbReference type="NCBI Taxonomy" id="164912"/>
    <lineage>
        <taxon>Eukaryota</taxon>
        <taxon>Fungi</taxon>
        <taxon>Fungi incertae sedis</taxon>
        <taxon>Microsporidia</taxon>
        <taxon>Astathelohaniidae</taxon>
        <taxon>Astathelohania</taxon>
    </lineage>
</organism>
<name>A0ABQ7HYG2_9MICR</name>
<protein>
    <recommendedName>
        <fullName evidence="2">t-SNARE coiled-coil homology domain-containing protein</fullName>
    </recommendedName>
</protein>
<accession>A0ABQ7HYG2</accession>
<feature type="transmembrane region" description="Helical" evidence="1">
    <location>
        <begin position="217"/>
        <end position="237"/>
    </location>
</feature>
<keyword evidence="1" id="KW-0472">Membrane</keyword>
<feature type="domain" description="T-SNARE coiled-coil homology" evidence="2">
    <location>
        <begin position="144"/>
        <end position="206"/>
    </location>
</feature>
<dbReference type="Gene3D" id="1.20.58.70">
    <property type="match status" value="1"/>
</dbReference>
<dbReference type="SUPFAM" id="SSF47661">
    <property type="entry name" value="t-snare proteins"/>
    <property type="match status" value="1"/>
</dbReference>
<keyword evidence="1" id="KW-1133">Transmembrane helix</keyword>
<proteinExistence type="predicted"/>
<reference evidence="3 4" key="1">
    <citation type="submission" date="2019-01" db="EMBL/GenBank/DDBJ databases">
        <title>Genomes sequencing and comparative genomics of infectious freshwater microsporidia, Cucumispora dikerogammari and Thelohania contejeani.</title>
        <authorList>
            <person name="Cormier A."/>
            <person name="Giraud I."/>
            <person name="Wattier R."/>
            <person name="Teixeira M."/>
            <person name="Grandjean F."/>
            <person name="Rigaud T."/>
            <person name="Cordaux R."/>
        </authorList>
    </citation>
    <scope>NUCLEOTIDE SEQUENCE [LARGE SCALE GENOMIC DNA]</scope>
    <source>
        <strain evidence="3">T1</strain>
        <tissue evidence="3">Spores</tissue>
    </source>
</reference>